<evidence type="ECO:0000313" key="3">
    <source>
        <dbReference type="Proteomes" id="UP000284842"/>
    </source>
</evidence>
<dbReference type="STRING" id="181874.A0A409VYX1"/>
<feature type="compositionally biased region" description="Low complexity" evidence="1">
    <location>
        <begin position="1"/>
        <end position="24"/>
    </location>
</feature>
<comment type="caution">
    <text evidence="2">The sequence shown here is derived from an EMBL/GenBank/DDBJ whole genome shotgun (WGS) entry which is preliminary data.</text>
</comment>
<sequence length="147" mass="15109">MSQFTNSTTNANTHANTHNAATGMTGTGLGTSSHNAGTGYNPTSNSNQPSKAAGTFHDAKGAVKEGLGRATGAHTMAAEGRQEKLSGKQQKDAAKTQGFVEGTHDRAQGHQQATHGALAGDQSHRTAGNLCNTKGHAEQQLNRGNAF</sequence>
<reference evidence="2 3" key="1">
    <citation type="journal article" date="2018" name="Evol. Lett.">
        <title>Horizontal gene cluster transfer increased hallucinogenic mushroom diversity.</title>
        <authorList>
            <person name="Reynolds H.T."/>
            <person name="Vijayakumar V."/>
            <person name="Gluck-Thaler E."/>
            <person name="Korotkin H.B."/>
            <person name="Matheny P.B."/>
            <person name="Slot J.C."/>
        </authorList>
    </citation>
    <scope>NUCLEOTIDE SEQUENCE [LARGE SCALE GENOMIC DNA]</scope>
    <source>
        <strain evidence="2 3">2629</strain>
    </source>
</reference>
<keyword evidence="3" id="KW-1185">Reference proteome</keyword>
<dbReference type="Gene3D" id="1.10.1470.10">
    <property type="entry name" value="YjbJ"/>
    <property type="match status" value="1"/>
</dbReference>
<dbReference type="OrthoDB" id="9999611at2759"/>
<feature type="compositionally biased region" description="Basic and acidic residues" evidence="1">
    <location>
        <begin position="80"/>
        <end position="94"/>
    </location>
</feature>
<organism evidence="2 3">
    <name type="scientific">Panaeolus cyanescens</name>
    <dbReference type="NCBI Taxonomy" id="181874"/>
    <lineage>
        <taxon>Eukaryota</taxon>
        <taxon>Fungi</taxon>
        <taxon>Dikarya</taxon>
        <taxon>Basidiomycota</taxon>
        <taxon>Agaricomycotina</taxon>
        <taxon>Agaricomycetes</taxon>
        <taxon>Agaricomycetidae</taxon>
        <taxon>Agaricales</taxon>
        <taxon>Agaricineae</taxon>
        <taxon>Galeropsidaceae</taxon>
        <taxon>Panaeolus</taxon>
    </lineage>
</organism>
<dbReference type="InParanoid" id="A0A409VYX1"/>
<dbReference type="PANTHER" id="PTHR40460:SF1">
    <property type="entry name" value="CSBD-LIKE DOMAIN-CONTAINING PROTEIN"/>
    <property type="match status" value="1"/>
</dbReference>
<dbReference type="InterPro" id="IPR036629">
    <property type="entry name" value="YjbJ_sf"/>
</dbReference>
<dbReference type="PANTHER" id="PTHR40460">
    <property type="entry name" value="CHROMOSOME 1, WHOLE GENOME SHOTGUN SEQUENCE"/>
    <property type="match status" value="1"/>
</dbReference>
<dbReference type="EMBL" id="NHTK01005914">
    <property type="protein sequence ID" value="PPQ71457.1"/>
    <property type="molecule type" value="Genomic_DNA"/>
</dbReference>
<feature type="region of interest" description="Disordered" evidence="1">
    <location>
        <begin position="1"/>
        <end position="147"/>
    </location>
</feature>
<evidence type="ECO:0000313" key="2">
    <source>
        <dbReference type="EMBL" id="PPQ71457.1"/>
    </source>
</evidence>
<protein>
    <recommendedName>
        <fullName evidence="4">CsbD-like domain-containing protein</fullName>
    </recommendedName>
</protein>
<dbReference type="AlphaFoldDB" id="A0A409VYX1"/>
<accession>A0A409VYX1</accession>
<feature type="compositionally biased region" description="Basic and acidic residues" evidence="1">
    <location>
        <begin position="57"/>
        <end position="67"/>
    </location>
</feature>
<dbReference type="SUPFAM" id="SSF69047">
    <property type="entry name" value="Hypothetical protein YjbJ"/>
    <property type="match status" value="1"/>
</dbReference>
<name>A0A409VYX1_9AGAR</name>
<evidence type="ECO:0008006" key="4">
    <source>
        <dbReference type="Google" id="ProtNLM"/>
    </source>
</evidence>
<gene>
    <name evidence="2" type="ORF">CVT24_011968</name>
</gene>
<evidence type="ECO:0000256" key="1">
    <source>
        <dbReference type="SAM" id="MobiDB-lite"/>
    </source>
</evidence>
<proteinExistence type="predicted"/>
<dbReference type="Proteomes" id="UP000284842">
    <property type="component" value="Unassembled WGS sequence"/>
</dbReference>
<feature type="compositionally biased region" description="Polar residues" evidence="1">
    <location>
        <begin position="32"/>
        <end position="50"/>
    </location>
</feature>